<feature type="non-terminal residue" evidence="2">
    <location>
        <position position="45"/>
    </location>
</feature>
<gene>
    <name evidence="2" type="ORF">AVDCRST_MAG71-257</name>
</gene>
<evidence type="ECO:0000313" key="2">
    <source>
        <dbReference type="EMBL" id="CAA9303827.1"/>
    </source>
</evidence>
<evidence type="ECO:0000256" key="1">
    <source>
        <dbReference type="SAM" id="MobiDB-lite"/>
    </source>
</evidence>
<feature type="region of interest" description="Disordered" evidence="1">
    <location>
        <begin position="17"/>
        <end position="45"/>
    </location>
</feature>
<feature type="non-terminal residue" evidence="2">
    <location>
        <position position="1"/>
    </location>
</feature>
<dbReference type="EMBL" id="CADCUA010000077">
    <property type="protein sequence ID" value="CAA9303827.1"/>
    <property type="molecule type" value="Genomic_DNA"/>
</dbReference>
<name>A0A6J4KFW5_9GAMM</name>
<reference evidence="2" key="1">
    <citation type="submission" date="2020-02" db="EMBL/GenBank/DDBJ databases">
        <authorList>
            <person name="Meier V. D."/>
        </authorList>
    </citation>
    <scope>NUCLEOTIDE SEQUENCE</scope>
    <source>
        <strain evidence="2">AVDCRST_MAG71</strain>
    </source>
</reference>
<proteinExistence type="predicted"/>
<feature type="compositionally biased region" description="Basic residues" evidence="1">
    <location>
        <begin position="17"/>
        <end position="31"/>
    </location>
</feature>
<organism evidence="2">
    <name type="scientific">uncultured Lysobacter sp</name>
    <dbReference type="NCBI Taxonomy" id="271060"/>
    <lineage>
        <taxon>Bacteria</taxon>
        <taxon>Pseudomonadati</taxon>
        <taxon>Pseudomonadota</taxon>
        <taxon>Gammaproteobacteria</taxon>
        <taxon>Lysobacterales</taxon>
        <taxon>Lysobacteraceae</taxon>
        <taxon>Lysobacter</taxon>
        <taxon>environmental samples</taxon>
    </lineage>
</organism>
<dbReference type="AlphaFoldDB" id="A0A6J4KFW5"/>
<sequence length="45" mass="5393">WVFNTHRCPFNRHRSMVNRHRRPPNRHRRMGRGASPAVTRACVDV</sequence>
<accession>A0A6J4KFW5</accession>
<protein>
    <submittedName>
        <fullName evidence="2">Uncharacterized protein</fullName>
    </submittedName>
</protein>